<reference evidence="3" key="1">
    <citation type="submission" date="2025-08" db="UniProtKB">
        <authorList>
            <consortium name="Ensembl"/>
        </authorList>
    </citation>
    <scope>IDENTIFICATION</scope>
</reference>
<dbReference type="SMART" id="SM00751">
    <property type="entry name" value="BSD"/>
    <property type="match status" value="1"/>
</dbReference>
<dbReference type="SUPFAM" id="SSF140383">
    <property type="entry name" value="BSD domain-like"/>
    <property type="match status" value="1"/>
</dbReference>
<organism evidence="3 4">
    <name type="scientific">Eptatretus burgeri</name>
    <name type="common">Inshore hagfish</name>
    <dbReference type="NCBI Taxonomy" id="7764"/>
    <lineage>
        <taxon>Eukaryota</taxon>
        <taxon>Metazoa</taxon>
        <taxon>Chordata</taxon>
        <taxon>Craniata</taxon>
        <taxon>Vertebrata</taxon>
        <taxon>Cyclostomata</taxon>
        <taxon>Myxini</taxon>
        <taxon>Myxiniformes</taxon>
        <taxon>Myxinidae</taxon>
        <taxon>Eptatretinae</taxon>
        <taxon>Eptatretus</taxon>
    </lineage>
</organism>
<evidence type="ECO:0000313" key="4">
    <source>
        <dbReference type="Proteomes" id="UP000694388"/>
    </source>
</evidence>
<name>A0A8C4QGC3_EPTBU</name>
<dbReference type="InterPro" id="IPR051494">
    <property type="entry name" value="BSD_domain-containing"/>
</dbReference>
<dbReference type="AlphaFoldDB" id="A0A8C4QGC3"/>
<dbReference type="Proteomes" id="UP000694388">
    <property type="component" value="Unplaced"/>
</dbReference>
<dbReference type="PANTHER" id="PTHR16019:SF6">
    <property type="entry name" value="SYNAPSE-ASSOCIATED PROTEIN 1"/>
    <property type="match status" value="1"/>
</dbReference>
<dbReference type="OMA" id="DTCNLNQ"/>
<protein>
    <submittedName>
        <fullName evidence="3">Synapse associated protein 1</fullName>
    </submittedName>
</protein>
<dbReference type="InterPro" id="IPR005607">
    <property type="entry name" value="BSD_dom"/>
</dbReference>
<dbReference type="GO" id="GO:0048172">
    <property type="term" value="P:regulation of short-term neuronal synaptic plasticity"/>
    <property type="evidence" value="ECO:0007669"/>
    <property type="project" value="TreeGrafter"/>
</dbReference>
<dbReference type="GO" id="GO:0005794">
    <property type="term" value="C:Golgi apparatus"/>
    <property type="evidence" value="ECO:0007669"/>
    <property type="project" value="TreeGrafter"/>
</dbReference>
<dbReference type="InterPro" id="IPR035925">
    <property type="entry name" value="BSD_dom_sf"/>
</dbReference>
<reference evidence="3" key="2">
    <citation type="submission" date="2025-09" db="UniProtKB">
        <authorList>
            <consortium name="Ensembl"/>
        </authorList>
    </citation>
    <scope>IDENTIFICATION</scope>
</reference>
<dbReference type="GO" id="GO:0038203">
    <property type="term" value="P:TORC2 signaling"/>
    <property type="evidence" value="ECO:0007669"/>
    <property type="project" value="TreeGrafter"/>
</dbReference>
<dbReference type="PROSITE" id="PS50858">
    <property type="entry name" value="BSD"/>
    <property type="match status" value="1"/>
</dbReference>
<evidence type="ECO:0000259" key="2">
    <source>
        <dbReference type="PROSITE" id="PS50858"/>
    </source>
</evidence>
<keyword evidence="4" id="KW-1185">Reference proteome</keyword>
<feature type="domain" description="BSD" evidence="2">
    <location>
        <begin position="152"/>
        <end position="199"/>
    </location>
</feature>
<accession>A0A8C4QGC3</accession>
<proteinExistence type="predicted"/>
<dbReference type="PANTHER" id="PTHR16019">
    <property type="entry name" value="SYNAPSE-ASSOCIATED PROTEIN"/>
    <property type="match status" value="1"/>
</dbReference>
<dbReference type="Ensembl" id="ENSEBUT00000015638.1">
    <property type="protein sequence ID" value="ENSEBUP00000015062.1"/>
    <property type="gene ID" value="ENSEBUG00000009494.1"/>
</dbReference>
<dbReference type="GO" id="GO:0005634">
    <property type="term" value="C:nucleus"/>
    <property type="evidence" value="ECO:0007669"/>
    <property type="project" value="TreeGrafter"/>
</dbReference>
<feature type="region of interest" description="Disordered" evidence="1">
    <location>
        <begin position="215"/>
        <end position="240"/>
    </location>
</feature>
<evidence type="ECO:0000256" key="1">
    <source>
        <dbReference type="SAM" id="MobiDB-lite"/>
    </source>
</evidence>
<dbReference type="Gene3D" id="1.10.3970.10">
    <property type="entry name" value="BSD domain"/>
    <property type="match status" value="1"/>
</dbReference>
<sequence>MFQAVSDWFGSVSRDEAHETDEFPCGGDVEGNVKGNVDTRGDEVAAFGTIMSTASSFTKRVSESMLESAQSLRKSVQEGKLDHFLDKTIIGEFQKEQDKFTKEKQKNKGEEAVLPWVGYTDEDSIRQQILALSADRRNFLRDPPAGVLCPYDRESAAALGQLLLQEDHVLCEMRFKLVPRLIKEEVFWRNYLYRVSLVKQSADLTSLGQSSLGGWAGPQHSHLDGSRPKTPPKAVTQPSQAVADRATGEENQISMSPSGIEFASDAFPEPSVSQEDLLRGMEQLGMDKTSENEVLPEWERELARELSEFEVVEEGEKGSEAWEQEIEQILQEDS</sequence>
<evidence type="ECO:0000313" key="3">
    <source>
        <dbReference type="Ensembl" id="ENSEBUP00000015062.1"/>
    </source>
</evidence>
<dbReference type="Pfam" id="PF03909">
    <property type="entry name" value="BSD"/>
    <property type="match status" value="1"/>
</dbReference>
<dbReference type="GeneTree" id="ENSGT00390000007662"/>
<dbReference type="GO" id="GO:0045202">
    <property type="term" value="C:synapse"/>
    <property type="evidence" value="ECO:0007669"/>
    <property type="project" value="TreeGrafter"/>
</dbReference>